<reference evidence="1" key="1">
    <citation type="submission" date="2022-07" db="EMBL/GenBank/DDBJ databases">
        <authorList>
            <person name="Macas J."/>
            <person name="Novak P."/>
            <person name="Neumann P."/>
        </authorList>
    </citation>
    <scope>NUCLEOTIDE SEQUENCE</scope>
</reference>
<protein>
    <submittedName>
        <fullName evidence="1">Uncharacterized protein</fullName>
    </submittedName>
</protein>
<dbReference type="EMBL" id="CAMAPF010000006">
    <property type="protein sequence ID" value="CAH9055921.1"/>
    <property type="molecule type" value="Genomic_DNA"/>
</dbReference>
<name>A0AAV0BYE6_9ASTE</name>
<proteinExistence type="predicted"/>
<comment type="caution">
    <text evidence="1">The sequence shown here is derived from an EMBL/GenBank/DDBJ whole genome shotgun (WGS) entry which is preliminary data.</text>
</comment>
<sequence>MRGREDEEGRTLGKLSSKIPEFGRFKIEENEGLWKSLNLSTIISYFLQSNTHIPYTFFFNSSLQIPPTKQSLRDGCILFFHIYAMAHVMANSCITSGQLGFLSLLHENVNVTLSISKPSPWSILFWSLYTKDLRSNI</sequence>
<keyword evidence="2" id="KW-1185">Reference proteome</keyword>
<gene>
    <name evidence="1" type="ORF">CEPIT_LOCUS874</name>
</gene>
<evidence type="ECO:0000313" key="1">
    <source>
        <dbReference type="EMBL" id="CAH9055921.1"/>
    </source>
</evidence>
<accession>A0AAV0BYE6</accession>
<dbReference type="AlphaFoldDB" id="A0AAV0BYE6"/>
<evidence type="ECO:0000313" key="2">
    <source>
        <dbReference type="Proteomes" id="UP001152523"/>
    </source>
</evidence>
<dbReference type="Proteomes" id="UP001152523">
    <property type="component" value="Unassembled WGS sequence"/>
</dbReference>
<organism evidence="1 2">
    <name type="scientific">Cuscuta epithymum</name>
    <dbReference type="NCBI Taxonomy" id="186058"/>
    <lineage>
        <taxon>Eukaryota</taxon>
        <taxon>Viridiplantae</taxon>
        <taxon>Streptophyta</taxon>
        <taxon>Embryophyta</taxon>
        <taxon>Tracheophyta</taxon>
        <taxon>Spermatophyta</taxon>
        <taxon>Magnoliopsida</taxon>
        <taxon>eudicotyledons</taxon>
        <taxon>Gunneridae</taxon>
        <taxon>Pentapetalae</taxon>
        <taxon>asterids</taxon>
        <taxon>lamiids</taxon>
        <taxon>Solanales</taxon>
        <taxon>Convolvulaceae</taxon>
        <taxon>Cuscuteae</taxon>
        <taxon>Cuscuta</taxon>
        <taxon>Cuscuta subgen. Cuscuta</taxon>
    </lineage>
</organism>